<name>A0AAV1TKA8_9STRA</name>
<evidence type="ECO:0000313" key="4">
    <source>
        <dbReference type="Proteomes" id="UP001162060"/>
    </source>
</evidence>
<dbReference type="EMBL" id="CAKLBY020000051">
    <property type="protein sequence ID" value="CAK7920156.1"/>
    <property type="molecule type" value="Genomic_DNA"/>
</dbReference>
<dbReference type="AlphaFoldDB" id="A0AAV1TKA8"/>
<gene>
    <name evidence="2" type="ORF">PM001_LOCUS6524</name>
    <name evidence="3" type="ORF">PM001_LOCUS6528</name>
</gene>
<protein>
    <recommendedName>
        <fullName evidence="1">Reverse transcriptase Ty1/copia-type domain-containing protein</fullName>
    </recommendedName>
</protein>
<evidence type="ECO:0000313" key="3">
    <source>
        <dbReference type="EMBL" id="CAK7920156.1"/>
    </source>
</evidence>
<dbReference type="Pfam" id="PF07727">
    <property type="entry name" value="RVT_2"/>
    <property type="match status" value="1"/>
</dbReference>
<reference evidence="2" key="1">
    <citation type="submission" date="2024-01" db="EMBL/GenBank/DDBJ databases">
        <authorList>
            <person name="Webb A."/>
        </authorList>
    </citation>
    <scope>NUCLEOTIDE SEQUENCE</scope>
    <source>
        <strain evidence="2">Pm1</strain>
    </source>
</reference>
<evidence type="ECO:0000313" key="2">
    <source>
        <dbReference type="EMBL" id="CAK7920152.1"/>
    </source>
</evidence>
<accession>A0AAV1TKA8</accession>
<comment type="caution">
    <text evidence="2">The sequence shown here is derived from an EMBL/GenBank/DDBJ whole genome shotgun (WGS) entry which is preliminary data.</text>
</comment>
<dbReference type="InterPro" id="IPR013103">
    <property type="entry name" value="RVT_2"/>
</dbReference>
<proteinExistence type="predicted"/>
<dbReference type="EMBL" id="CAKLBY020000051">
    <property type="protein sequence ID" value="CAK7920152.1"/>
    <property type="molecule type" value="Genomic_DNA"/>
</dbReference>
<dbReference type="Proteomes" id="UP001162060">
    <property type="component" value="Unassembled WGS sequence"/>
</dbReference>
<organism evidence="2 4">
    <name type="scientific">Peronospora matthiolae</name>
    <dbReference type="NCBI Taxonomy" id="2874970"/>
    <lineage>
        <taxon>Eukaryota</taxon>
        <taxon>Sar</taxon>
        <taxon>Stramenopiles</taxon>
        <taxon>Oomycota</taxon>
        <taxon>Peronosporomycetes</taxon>
        <taxon>Peronosporales</taxon>
        <taxon>Peronosporaceae</taxon>
        <taxon>Peronospora</taxon>
    </lineage>
</organism>
<sequence length="123" mass="14371">MKLHGVFRATKLPSGQHTIGTKWVFKIKRKADGSIEKYKARLVEKGFKQKYGIDYTEKFSPVVKYVTLRMVVAITKYFYWTLDQLDVVTAFLYGEMKEKVFCAIPEGVEVDEDFDWFELVKAI</sequence>
<feature type="domain" description="Reverse transcriptase Ty1/copia-type" evidence="1">
    <location>
        <begin position="6"/>
        <end position="115"/>
    </location>
</feature>
<evidence type="ECO:0000259" key="1">
    <source>
        <dbReference type="Pfam" id="PF07727"/>
    </source>
</evidence>